<dbReference type="PANTHER" id="PTHR32089">
    <property type="entry name" value="METHYL-ACCEPTING CHEMOTAXIS PROTEIN MCPB"/>
    <property type="match status" value="1"/>
</dbReference>
<dbReference type="InterPro" id="IPR000727">
    <property type="entry name" value="T_SNARE_dom"/>
</dbReference>
<keyword evidence="8 10" id="KW-0807">Transducer</keyword>
<evidence type="ECO:0000256" key="1">
    <source>
        <dbReference type="ARBA" id="ARBA00004429"/>
    </source>
</evidence>
<evidence type="ECO:0000256" key="9">
    <source>
        <dbReference type="ARBA" id="ARBA00029447"/>
    </source>
</evidence>
<dbReference type="Pfam" id="PF02743">
    <property type="entry name" value="dCache_1"/>
    <property type="match status" value="1"/>
</dbReference>
<evidence type="ECO:0000256" key="7">
    <source>
        <dbReference type="ARBA" id="ARBA00023136"/>
    </source>
</evidence>
<dbReference type="Gene3D" id="1.10.287.950">
    <property type="entry name" value="Methyl-accepting chemotaxis protein"/>
    <property type="match status" value="1"/>
</dbReference>
<dbReference type="InterPro" id="IPR033479">
    <property type="entry name" value="dCache_1"/>
</dbReference>
<keyword evidence="7 11" id="KW-0472">Membrane</keyword>
<evidence type="ECO:0000256" key="8">
    <source>
        <dbReference type="ARBA" id="ARBA00023224"/>
    </source>
</evidence>
<dbReference type="CDD" id="cd18774">
    <property type="entry name" value="PDC2_HK_sensor"/>
    <property type="match status" value="1"/>
</dbReference>
<keyword evidence="4" id="KW-0997">Cell inner membrane</keyword>
<evidence type="ECO:0000256" key="5">
    <source>
        <dbReference type="ARBA" id="ARBA00022692"/>
    </source>
</evidence>
<evidence type="ECO:0000256" key="2">
    <source>
        <dbReference type="ARBA" id="ARBA00022475"/>
    </source>
</evidence>
<accession>A0ABT5WH53</accession>
<feature type="domain" description="T-SNARE coiled-coil homology" evidence="13">
    <location>
        <begin position="578"/>
        <end position="623"/>
    </location>
</feature>
<keyword evidence="2" id="KW-1003">Cell membrane</keyword>
<dbReference type="Gene3D" id="3.30.450.20">
    <property type="entry name" value="PAS domain"/>
    <property type="match status" value="1"/>
</dbReference>
<evidence type="ECO:0000256" key="4">
    <source>
        <dbReference type="ARBA" id="ARBA00022519"/>
    </source>
</evidence>
<dbReference type="PROSITE" id="PS50192">
    <property type="entry name" value="T_SNARE"/>
    <property type="match status" value="1"/>
</dbReference>
<dbReference type="PANTHER" id="PTHR32089:SF55">
    <property type="entry name" value="METHYL ACCEPTING SENSORY TRANSDUCER WITH CACHE_2 SMALL MOLECULE BINDING DOMAIN"/>
    <property type="match status" value="1"/>
</dbReference>
<feature type="domain" description="HAMP" evidence="14">
    <location>
        <begin position="332"/>
        <end position="386"/>
    </location>
</feature>
<feature type="transmembrane region" description="Helical" evidence="11">
    <location>
        <begin position="308"/>
        <end position="335"/>
    </location>
</feature>
<evidence type="ECO:0000259" key="13">
    <source>
        <dbReference type="PROSITE" id="PS50192"/>
    </source>
</evidence>
<dbReference type="EMBL" id="JAMZEG020000003">
    <property type="protein sequence ID" value="MDE8604148.1"/>
    <property type="molecule type" value="Genomic_DNA"/>
</dbReference>
<dbReference type="InterPro" id="IPR003660">
    <property type="entry name" value="HAMP_dom"/>
</dbReference>
<feature type="transmembrane region" description="Helical" evidence="11">
    <location>
        <begin position="12"/>
        <end position="33"/>
    </location>
</feature>
<comment type="caution">
    <text evidence="15">The sequence shown here is derived from an EMBL/GenBank/DDBJ whole genome shotgun (WGS) entry which is preliminary data.</text>
</comment>
<keyword evidence="5 11" id="KW-0812">Transmembrane</keyword>
<dbReference type="CDD" id="cd06225">
    <property type="entry name" value="HAMP"/>
    <property type="match status" value="1"/>
</dbReference>
<protein>
    <submittedName>
        <fullName evidence="15">Methyl-accepting chemotaxis protein</fullName>
    </submittedName>
</protein>
<name>A0ABT5WH53_9GAMM</name>
<evidence type="ECO:0000313" key="15">
    <source>
        <dbReference type="EMBL" id="MDE8604148.1"/>
    </source>
</evidence>
<comment type="subcellular location">
    <subcellularLocation>
        <location evidence="1">Cell inner membrane</location>
        <topology evidence="1">Multi-pass membrane protein</topology>
    </subcellularLocation>
</comment>
<keyword evidence="16" id="KW-1185">Reference proteome</keyword>
<dbReference type="PROSITE" id="PS50111">
    <property type="entry name" value="CHEMOTAXIS_TRANSDUC_2"/>
    <property type="match status" value="1"/>
</dbReference>
<feature type="domain" description="Methyl-accepting transducer" evidence="12">
    <location>
        <begin position="391"/>
        <end position="627"/>
    </location>
</feature>
<dbReference type="SMART" id="SM00283">
    <property type="entry name" value="MA"/>
    <property type="match status" value="1"/>
</dbReference>
<evidence type="ECO:0000259" key="14">
    <source>
        <dbReference type="PROSITE" id="PS50885"/>
    </source>
</evidence>
<evidence type="ECO:0000259" key="12">
    <source>
        <dbReference type="PROSITE" id="PS50111"/>
    </source>
</evidence>
<evidence type="ECO:0000256" key="10">
    <source>
        <dbReference type="PROSITE-ProRule" id="PRU00284"/>
    </source>
</evidence>
<proteinExistence type="inferred from homology"/>
<dbReference type="PROSITE" id="PS50885">
    <property type="entry name" value="HAMP"/>
    <property type="match status" value="1"/>
</dbReference>
<dbReference type="Pfam" id="PF00672">
    <property type="entry name" value="HAMP"/>
    <property type="match status" value="1"/>
</dbReference>
<dbReference type="SUPFAM" id="SSF58104">
    <property type="entry name" value="Methyl-accepting chemotaxis protein (MCP) signaling domain"/>
    <property type="match status" value="1"/>
</dbReference>
<dbReference type="Pfam" id="PF00015">
    <property type="entry name" value="MCPsignal"/>
    <property type="match status" value="1"/>
</dbReference>
<keyword evidence="6 11" id="KW-1133">Transmembrane helix</keyword>
<gene>
    <name evidence="15" type="ORF">M3I01_014810</name>
</gene>
<evidence type="ECO:0000256" key="6">
    <source>
        <dbReference type="ARBA" id="ARBA00022989"/>
    </source>
</evidence>
<organism evidence="15 16">
    <name type="scientific">Marinomonas maritima</name>
    <dbReference type="NCBI Taxonomy" id="2940935"/>
    <lineage>
        <taxon>Bacteria</taxon>
        <taxon>Pseudomonadati</taxon>
        <taxon>Pseudomonadota</taxon>
        <taxon>Gammaproteobacteria</taxon>
        <taxon>Oceanospirillales</taxon>
        <taxon>Oceanospirillaceae</taxon>
        <taxon>Marinomonas</taxon>
    </lineage>
</organism>
<evidence type="ECO:0000256" key="11">
    <source>
        <dbReference type="SAM" id="Phobius"/>
    </source>
</evidence>
<dbReference type="CDD" id="cd11386">
    <property type="entry name" value="MCP_signal"/>
    <property type="match status" value="1"/>
</dbReference>
<keyword evidence="3" id="KW-0145">Chemotaxis</keyword>
<reference evidence="15" key="1">
    <citation type="submission" date="2023-01" db="EMBL/GenBank/DDBJ databases">
        <title>Psychroserpens sp. MSW6 and Marinomonas sp. RSW2, isolated from seawater.</title>
        <authorList>
            <person name="Kristyanto S."/>
            <person name="Jung J."/>
            <person name="Kim J.M."/>
            <person name="Jeon C.O."/>
        </authorList>
    </citation>
    <scope>NUCLEOTIDE SEQUENCE</scope>
    <source>
        <strain evidence="15">RSW2</strain>
    </source>
</reference>
<evidence type="ECO:0000313" key="16">
    <source>
        <dbReference type="Proteomes" id="UP001139522"/>
    </source>
</evidence>
<comment type="similarity">
    <text evidence="9">Belongs to the methyl-accepting chemotaxis (MCP) protein family.</text>
</comment>
<evidence type="ECO:0000256" key="3">
    <source>
        <dbReference type="ARBA" id="ARBA00022500"/>
    </source>
</evidence>
<sequence>MSFKSLHQRYILGFICFVVIASLLTVAGLKTFVAPKLYQLEKSGVYKDITNMSQKISLELVKIEAQSRSITQVIPDFTSQQIDEFLPSILDQYGRKAVFGGGIWPLPYARDKSVDRFSSFYVRNGSNKMTESAFWNSKEAKENYYEQGWYKQALNVPKGTCKWWPAYADAGYEARTNCAMAIYKNGEPYGVSTIDLTLGFFNSLVKDLTQEVGGDVMIFEASGKIVSNLPNYDKDIILKNVSDISNLAFINTINSVVSDNTLSSGRLEREYENNGQNHTLIVIPVSNTPWFMAVGVPTNSLNQASNSVMFTLFSIQIPLFILMLIVVIFVIGVLFSRIKLVRQNLDQLSSGDADLTQRLDTSKGDELASINQSVNHFIESLQRLISEVVGENKQIDSSIKLLNQQVIENNTSLDRHSAETLQAVTAINEMSVSSGAVAENSRKSATLVREVNENTKLSKTELTSATEKVSKLSDDVQSSTDKVLQLKNNAIEITEILSVIGEIAGQTNLLALNAAIEAARAGEQGRGFAVVADEVRTLASRTHTSTIEINDMLDKLQVGVDSVVSAMDVTKNSCDNAIESTKKAYESVDSVADSVGRINELSAEIAVAATQQSKVSDDIDSNMVAIREVVETLVASGVKAHQINDVLSSSNEKLAALINKFKV</sequence>
<dbReference type="RefSeq" id="WP_255896649.1">
    <property type="nucleotide sequence ID" value="NZ_JAMZEG020000003.1"/>
</dbReference>
<dbReference type="Proteomes" id="UP001139522">
    <property type="component" value="Unassembled WGS sequence"/>
</dbReference>
<dbReference type="InterPro" id="IPR004089">
    <property type="entry name" value="MCPsignal_dom"/>
</dbReference>
<dbReference type="SMART" id="SM00304">
    <property type="entry name" value="HAMP"/>
    <property type="match status" value="1"/>
</dbReference>